<dbReference type="CDD" id="cd00325">
    <property type="entry name" value="chitinase_GH19"/>
    <property type="match status" value="1"/>
</dbReference>
<evidence type="ECO:0000259" key="9">
    <source>
        <dbReference type="Pfam" id="PF00182"/>
    </source>
</evidence>
<dbReference type="EC" id="3.2.1.14" evidence="2"/>
<dbReference type="FunFam" id="3.30.20.10:FF:000001">
    <property type="entry name" value="Endochitinase (Chitinase)"/>
    <property type="match status" value="1"/>
</dbReference>
<keyword evidence="7" id="KW-1133">Transmembrane helix</keyword>
<protein>
    <recommendedName>
        <fullName evidence="2">chitinase</fullName>
        <ecNumber evidence="2">3.2.1.14</ecNumber>
    </recommendedName>
</protein>
<evidence type="ECO:0000313" key="11">
    <source>
        <dbReference type="Proteomes" id="UP001222027"/>
    </source>
</evidence>
<keyword evidence="8" id="KW-0732">Signal</keyword>
<keyword evidence="7" id="KW-0812">Transmembrane</keyword>
<keyword evidence="11" id="KW-1185">Reference proteome</keyword>
<evidence type="ECO:0000256" key="6">
    <source>
        <dbReference type="ARBA" id="ARBA00023326"/>
    </source>
</evidence>
<dbReference type="Proteomes" id="UP001222027">
    <property type="component" value="Unassembled WGS sequence"/>
</dbReference>
<sequence>MKARPATLLLLLVVAVTAAGVADASKSKQKTCDKGWECSGSVYCCNETITDYFPAYQFENLFSKRNTPVAHAVGFWDFQSFITAAALFEPLGFGTTGDKQTKMKEVAAFLGHVGSKTSCGYGVATGGPLSWGLCYNHEMSPSQDYCDPNYLYPCIDGVQYYGRGALPVYWNYNYGLVGDALKVDLLSHPEYLEQNATLAFQAAIWRWMTPMRKKQPSAHDVFVGNWKPTKNDTLSKRLPGFGLTMNILYGDNICGQGYIDPMNNIISHYQYYLDLMGVGRQFSGDNLDCAEQRAGGVSLIMYSHLWSMYMIPTLVFVVEFIVYMLCFKLCAKAVPVVLSIHNWLLFHDDTKIYLPAHVSHSAQYSRESKTW</sequence>
<feature type="chain" id="PRO_5043316994" description="chitinase" evidence="8">
    <location>
        <begin position="25"/>
        <end position="371"/>
    </location>
</feature>
<dbReference type="SUPFAM" id="SSF53955">
    <property type="entry name" value="Lysozyme-like"/>
    <property type="match status" value="1"/>
</dbReference>
<dbReference type="GO" id="GO:0008843">
    <property type="term" value="F:endochitinase activity"/>
    <property type="evidence" value="ECO:0007669"/>
    <property type="project" value="UniProtKB-EC"/>
</dbReference>
<dbReference type="PANTHER" id="PTHR22595:SF96">
    <property type="entry name" value="CHITINASE"/>
    <property type="match status" value="1"/>
</dbReference>
<dbReference type="GO" id="GO:0006032">
    <property type="term" value="P:chitin catabolic process"/>
    <property type="evidence" value="ECO:0007669"/>
    <property type="project" value="InterPro"/>
</dbReference>
<evidence type="ECO:0000256" key="7">
    <source>
        <dbReference type="SAM" id="Phobius"/>
    </source>
</evidence>
<dbReference type="AlphaFoldDB" id="A0AAV8QZW1"/>
<feature type="domain" description="Glycoside hydrolase family 19 catalytic" evidence="9">
    <location>
        <begin position="57"/>
        <end position="289"/>
    </location>
</feature>
<evidence type="ECO:0000256" key="5">
    <source>
        <dbReference type="ARBA" id="ARBA00023295"/>
    </source>
</evidence>
<keyword evidence="5" id="KW-0326">Glycosidase</keyword>
<dbReference type="InterPro" id="IPR000726">
    <property type="entry name" value="Glyco_hydro_19_cat"/>
</dbReference>
<keyword evidence="4" id="KW-0119">Carbohydrate metabolism</keyword>
<keyword evidence="7" id="KW-0472">Membrane</keyword>
<accession>A0AAV8QZW1</accession>
<proteinExistence type="predicted"/>
<dbReference type="InterPro" id="IPR023346">
    <property type="entry name" value="Lysozyme-like_dom_sf"/>
</dbReference>
<dbReference type="GO" id="GO:0016998">
    <property type="term" value="P:cell wall macromolecule catabolic process"/>
    <property type="evidence" value="ECO:0007669"/>
    <property type="project" value="InterPro"/>
</dbReference>
<dbReference type="Gene3D" id="1.10.530.10">
    <property type="match status" value="1"/>
</dbReference>
<organism evidence="10 11">
    <name type="scientific">Ensete ventricosum</name>
    <name type="common">Abyssinian banana</name>
    <name type="synonym">Musa ensete</name>
    <dbReference type="NCBI Taxonomy" id="4639"/>
    <lineage>
        <taxon>Eukaryota</taxon>
        <taxon>Viridiplantae</taxon>
        <taxon>Streptophyta</taxon>
        <taxon>Embryophyta</taxon>
        <taxon>Tracheophyta</taxon>
        <taxon>Spermatophyta</taxon>
        <taxon>Magnoliopsida</taxon>
        <taxon>Liliopsida</taxon>
        <taxon>Zingiberales</taxon>
        <taxon>Musaceae</taxon>
        <taxon>Ensete</taxon>
    </lineage>
</organism>
<dbReference type="EMBL" id="JAQQAF010000005">
    <property type="protein sequence ID" value="KAJ8485025.1"/>
    <property type="molecule type" value="Genomic_DNA"/>
</dbReference>
<evidence type="ECO:0000256" key="2">
    <source>
        <dbReference type="ARBA" id="ARBA00012729"/>
    </source>
</evidence>
<dbReference type="GO" id="GO:0000272">
    <property type="term" value="P:polysaccharide catabolic process"/>
    <property type="evidence" value="ECO:0007669"/>
    <property type="project" value="UniProtKB-KW"/>
</dbReference>
<dbReference type="Gene3D" id="3.30.20.10">
    <property type="entry name" value="Endochitinase, domain 2"/>
    <property type="match status" value="1"/>
</dbReference>
<dbReference type="PANTHER" id="PTHR22595">
    <property type="entry name" value="CHITINASE-RELATED"/>
    <property type="match status" value="1"/>
</dbReference>
<comment type="catalytic activity">
    <reaction evidence="1">
        <text>Random endo-hydrolysis of N-acetyl-beta-D-glucosaminide (1-&gt;4)-beta-linkages in chitin and chitodextrins.</text>
        <dbReference type="EC" id="3.2.1.14"/>
    </reaction>
</comment>
<gene>
    <name evidence="10" type="ORF">OPV22_017510</name>
</gene>
<keyword evidence="3" id="KW-0378">Hydrolase</keyword>
<feature type="transmembrane region" description="Helical" evidence="7">
    <location>
        <begin position="306"/>
        <end position="326"/>
    </location>
</feature>
<keyword evidence="6" id="KW-0624">Polysaccharide degradation</keyword>
<evidence type="ECO:0000256" key="4">
    <source>
        <dbReference type="ARBA" id="ARBA00023277"/>
    </source>
</evidence>
<comment type="caution">
    <text evidence="10">The sequence shown here is derived from an EMBL/GenBank/DDBJ whole genome shotgun (WGS) entry which is preliminary data.</text>
</comment>
<feature type="signal peptide" evidence="8">
    <location>
        <begin position="1"/>
        <end position="24"/>
    </location>
</feature>
<reference evidence="10 11" key="1">
    <citation type="submission" date="2022-12" db="EMBL/GenBank/DDBJ databases">
        <title>Chromosome-scale assembly of the Ensete ventricosum genome.</title>
        <authorList>
            <person name="Dussert Y."/>
            <person name="Stocks J."/>
            <person name="Wendawek A."/>
            <person name="Woldeyes F."/>
            <person name="Nichols R.A."/>
            <person name="Borrell J.S."/>
        </authorList>
    </citation>
    <scope>NUCLEOTIDE SEQUENCE [LARGE SCALE GENOMIC DNA]</scope>
    <source>
        <strain evidence="11">cv. Maze</strain>
        <tissue evidence="10">Seeds</tissue>
    </source>
</reference>
<evidence type="ECO:0000256" key="3">
    <source>
        <dbReference type="ARBA" id="ARBA00022801"/>
    </source>
</evidence>
<evidence type="ECO:0000256" key="8">
    <source>
        <dbReference type="SAM" id="SignalP"/>
    </source>
</evidence>
<evidence type="ECO:0000256" key="1">
    <source>
        <dbReference type="ARBA" id="ARBA00000822"/>
    </source>
</evidence>
<evidence type="ECO:0000313" key="10">
    <source>
        <dbReference type="EMBL" id="KAJ8485025.1"/>
    </source>
</evidence>
<dbReference type="Pfam" id="PF00182">
    <property type="entry name" value="Glyco_hydro_19"/>
    <property type="match status" value="1"/>
</dbReference>
<name>A0AAV8QZW1_ENSVE</name>